<reference evidence="2 3" key="1">
    <citation type="submission" date="2019-02" db="EMBL/GenBank/DDBJ databases">
        <title>Kribbella capetownensis sp. nov. and Kribbella speibonae sp. nov., isolated from soil.</title>
        <authorList>
            <person name="Curtis S.M."/>
            <person name="Norton I."/>
            <person name="Everest G.J."/>
            <person name="Meyers P.R."/>
        </authorList>
    </citation>
    <scope>NUCLEOTIDE SEQUENCE [LARGE SCALE GENOMIC DNA]</scope>
    <source>
        <strain evidence="2 3">KCTC 29219</strain>
    </source>
</reference>
<dbReference type="RefSeq" id="WP_131346987.1">
    <property type="nucleotide sequence ID" value="NZ_SJJZ01000005.1"/>
</dbReference>
<organism evidence="2 3">
    <name type="scientific">Kribbella soli</name>
    <dbReference type="NCBI Taxonomy" id="1124743"/>
    <lineage>
        <taxon>Bacteria</taxon>
        <taxon>Bacillati</taxon>
        <taxon>Actinomycetota</taxon>
        <taxon>Actinomycetes</taxon>
        <taxon>Propionibacteriales</taxon>
        <taxon>Kribbellaceae</taxon>
        <taxon>Kribbella</taxon>
    </lineage>
</organism>
<dbReference type="AlphaFoldDB" id="A0A4V2LY56"/>
<feature type="transmembrane region" description="Helical" evidence="1">
    <location>
        <begin position="41"/>
        <end position="62"/>
    </location>
</feature>
<comment type="caution">
    <text evidence="2">The sequence shown here is derived from an EMBL/GenBank/DDBJ whole genome shotgun (WGS) entry which is preliminary data.</text>
</comment>
<keyword evidence="3" id="KW-1185">Reference proteome</keyword>
<dbReference type="OrthoDB" id="4855658at2"/>
<sequence>MRREDVQPLLLQAADELPEPELADAAWAAGVRVSRRRRRTVVISVIAFIVLAIVASILIQVGTSGNADDITPPRTPPGYVEASGQISGIDFWVAPPPGSERFLDRLETPLGDRLELPDKVRPLAKHTLNSVAAVVLVKQGDRYAPLLLGADGSWAKADVGLVAVGGESPLSPGAISPYGRVVAFPQPGELITVNASTAEISHFPLSAGEFRSVSWVQDEQRVLVSGPGVAYQVVVGEGGDGERAVLPVSAPDDPDEATSPYRMQTGAVMRYQFNGQWIDDSPLTLPVRSWQGQTMSSNSAAARMFIAEKLPEVPTRVSQPQVLAAISTLRTLPSRLLVLGEPQDSPPTYEGAGDRPFVREAGCCVVLGWYDDSNVLFRVHGWVLAWNLDSGRVRRVTEMRVDQVALGPGLRL</sequence>
<proteinExistence type="predicted"/>
<evidence type="ECO:0000256" key="1">
    <source>
        <dbReference type="SAM" id="Phobius"/>
    </source>
</evidence>
<protein>
    <submittedName>
        <fullName evidence="2">Uncharacterized protein</fullName>
    </submittedName>
</protein>
<keyword evidence="1" id="KW-0812">Transmembrane</keyword>
<name>A0A4V2LY56_9ACTN</name>
<dbReference type="Proteomes" id="UP000292346">
    <property type="component" value="Unassembled WGS sequence"/>
</dbReference>
<gene>
    <name evidence="2" type="ORF">E0H45_38395</name>
</gene>
<accession>A0A4V2LY56</accession>
<keyword evidence="1" id="KW-1133">Transmembrane helix</keyword>
<dbReference type="EMBL" id="SJJZ01000005">
    <property type="protein sequence ID" value="TCC02886.1"/>
    <property type="molecule type" value="Genomic_DNA"/>
</dbReference>
<keyword evidence="1" id="KW-0472">Membrane</keyword>
<evidence type="ECO:0000313" key="2">
    <source>
        <dbReference type="EMBL" id="TCC02886.1"/>
    </source>
</evidence>
<evidence type="ECO:0000313" key="3">
    <source>
        <dbReference type="Proteomes" id="UP000292346"/>
    </source>
</evidence>